<dbReference type="Proteomes" id="UP000214646">
    <property type="component" value="Unassembled WGS sequence"/>
</dbReference>
<comment type="caution">
    <text evidence="2">The sequence shown here is derived from an EMBL/GenBank/DDBJ whole genome shotgun (WGS) entry which is preliminary data.</text>
</comment>
<dbReference type="AlphaFoldDB" id="A0A225DXF5"/>
<dbReference type="Pfam" id="PF07585">
    <property type="entry name" value="BBP7"/>
    <property type="match status" value="1"/>
</dbReference>
<reference evidence="3" key="1">
    <citation type="submission" date="2017-06" db="EMBL/GenBank/DDBJ databases">
        <title>Genome analysis of Fimbriiglobus ruber SP5, the first member of the order Planctomycetales with confirmed chitinolytic capability.</title>
        <authorList>
            <person name="Ravin N.V."/>
            <person name="Rakitin A.L."/>
            <person name="Ivanova A.A."/>
            <person name="Beletsky A.V."/>
            <person name="Kulichevskaya I.S."/>
            <person name="Mardanov A.V."/>
            <person name="Dedysh S.N."/>
        </authorList>
    </citation>
    <scope>NUCLEOTIDE SEQUENCE [LARGE SCALE GENOMIC DNA]</scope>
    <source>
        <strain evidence="3">SP5</strain>
    </source>
</reference>
<name>A0A225DXF5_9BACT</name>
<evidence type="ECO:0000256" key="1">
    <source>
        <dbReference type="SAM" id="MobiDB-lite"/>
    </source>
</evidence>
<feature type="region of interest" description="Disordered" evidence="1">
    <location>
        <begin position="1"/>
        <end position="31"/>
    </location>
</feature>
<accession>A0A225DXF5</accession>
<proteinExistence type="predicted"/>
<sequence>MWFASGASQPPLVTGSPAGTPRTAAGVLGQPGTTVLSGSDGYGVLPGFRIRGGYWFDEGQTCGLDGSFFFLGQGSNSSGVSSPGSPIYSRPYIDGATGLPAAELVSYPGVLAGGVTTRDTLNFIGGDINLRNNLCCSCAGRIDLITGFQVLNLGETLTVTENLTALGGTPGVPAGTNIVVMDRFSTQNTFYGGQVGLAGEWWAGRWSLGGRAAVGLGVVHSTVNIDGSTTITPPGARRSPTRAVCSPCRATSGRTRPTRSASPRRWP</sequence>
<feature type="compositionally biased region" description="Low complexity" evidence="1">
    <location>
        <begin position="249"/>
        <end position="267"/>
    </location>
</feature>
<dbReference type="InterPro" id="IPR011446">
    <property type="entry name" value="BBP7"/>
</dbReference>
<protein>
    <submittedName>
        <fullName evidence="2">Uncharacterized protein</fullName>
    </submittedName>
</protein>
<feature type="region of interest" description="Disordered" evidence="1">
    <location>
        <begin position="229"/>
        <end position="267"/>
    </location>
</feature>
<evidence type="ECO:0000313" key="2">
    <source>
        <dbReference type="EMBL" id="OWK43208.1"/>
    </source>
</evidence>
<evidence type="ECO:0000313" key="3">
    <source>
        <dbReference type="Proteomes" id="UP000214646"/>
    </source>
</evidence>
<gene>
    <name evidence="2" type="ORF">FRUB_02807</name>
</gene>
<organism evidence="2 3">
    <name type="scientific">Fimbriiglobus ruber</name>
    <dbReference type="NCBI Taxonomy" id="1908690"/>
    <lineage>
        <taxon>Bacteria</taxon>
        <taxon>Pseudomonadati</taxon>
        <taxon>Planctomycetota</taxon>
        <taxon>Planctomycetia</taxon>
        <taxon>Gemmatales</taxon>
        <taxon>Gemmataceae</taxon>
        <taxon>Fimbriiglobus</taxon>
    </lineage>
</organism>
<keyword evidence="3" id="KW-1185">Reference proteome</keyword>
<dbReference type="EMBL" id="NIDE01000004">
    <property type="protein sequence ID" value="OWK43208.1"/>
    <property type="molecule type" value="Genomic_DNA"/>
</dbReference>